<reference evidence="2" key="1">
    <citation type="submission" date="2023-03" db="EMBL/GenBank/DDBJ databases">
        <title>MT1 and MT2 Draft Genomes of Novel Species.</title>
        <authorList>
            <person name="Venkateswaran K."/>
        </authorList>
    </citation>
    <scope>NUCLEOTIDE SEQUENCE</scope>
    <source>
        <strain evidence="2">F6_8S_P_1A</strain>
    </source>
</reference>
<evidence type="ECO:0008006" key="4">
    <source>
        <dbReference type="Google" id="ProtNLM"/>
    </source>
</evidence>
<proteinExistence type="predicted"/>
<evidence type="ECO:0000313" key="2">
    <source>
        <dbReference type="EMBL" id="MDN4598026.1"/>
    </source>
</evidence>
<comment type="caution">
    <text evidence="2">The sequence shown here is derived from an EMBL/GenBank/DDBJ whole genome shotgun (WGS) entry which is preliminary data.</text>
</comment>
<accession>A0ABT8IYY3</accession>
<protein>
    <recommendedName>
        <fullName evidence="4">Tyr recombinase domain-containing protein</fullName>
    </recommendedName>
</protein>
<name>A0ABT8IYY3_9MICO</name>
<evidence type="ECO:0000313" key="3">
    <source>
        <dbReference type="Proteomes" id="UP001174210"/>
    </source>
</evidence>
<dbReference type="RefSeq" id="WP_301219376.1">
    <property type="nucleotide sequence ID" value="NZ_JAROCB010000003.1"/>
</dbReference>
<dbReference type="Proteomes" id="UP001174210">
    <property type="component" value="Unassembled WGS sequence"/>
</dbReference>
<dbReference type="InterPro" id="IPR011010">
    <property type="entry name" value="DNA_brk_join_enz"/>
</dbReference>
<dbReference type="SUPFAM" id="SSF56349">
    <property type="entry name" value="DNA breaking-rejoining enzymes"/>
    <property type="match status" value="1"/>
</dbReference>
<sequence length="297" mass="33132">MSTYRPRRDTETWPLIADFVKDACSLAAPQTKYTAKLLTTIATAFVTWCVVERGLPLEAGVIFSRQAIDMYATEENRGRSEGTRRNYRAMLLRIAEVLVPEQHNERLTPLSRKGVAAPYSAEQMAHFRFWALGQHTEVKRRRAMLMLVLCAGAALKPVEIVDLMPGHVRVGGGGILIEVHGGTSPRLVPLLAEWDEWMTALLADAEPEIPLWGPPNRSDGGNLLSSFTQYTIGEHPVGNRLRATWIVKQLQAGAPIKEVHRALGFEKFENLPRYLAYVTPLDDESYLSALRLEGSGK</sequence>
<dbReference type="InterPro" id="IPR013762">
    <property type="entry name" value="Integrase-like_cat_sf"/>
</dbReference>
<organism evidence="2 3">
    <name type="scientific">Leifsonia virtsii</name>
    <dbReference type="NCBI Taxonomy" id="3035915"/>
    <lineage>
        <taxon>Bacteria</taxon>
        <taxon>Bacillati</taxon>
        <taxon>Actinomycetota</taxon>
        <taxon>Actinomycetes</taxon>
        <taxon>Micrococcales</taxon>
        <taxon>Microbacteriaceae</taxon>
        <taxon>Leifsonia</taxon>
    </lineage>
</organism>
<dbReference type="Gene3D" id="1.10.443.10">
    <property type="entry name" value="Intergrase catalytic core"/>
    <property type="match status" value="1"/>
</dbReference>
<dbReference type="EMBL" id="JAROCB010000003">
    <property type="protein sequence ID" value="MDN4598026.1"/>
    <property type="molecule type" value="Genomic_DNA"/>
</dbReference>
<keyword evidence="1" id="KW-0233">DNA recombination</keyword>
<keyword evidence="3" id="KW-1185">Reference proteome</keyword>
<gene>
    <name evidence="2" type="ORF">P5G59_12810</name>
</gene>
<evidence type="ECO:0000256" key="1">
    <source>
        <dbReference type="ARBA" id="ARBA00023172"/>
    </source>
</evidence>